<dbReference type="EMBL" id="CAJNOI010000093">
    <property type="protein sequence ID" value="CAF1046355.1"/>
    <property type="molecule type" value="Genomic_DNA"/>
</dbReference>
<gene>
    <name evidence="1" type="ORF">BJG266_LOCUS18359</name>
    <name evidence="2" type="ORF">QVE165_LOCUS21405</name>
</gene>
<sequence length="135" mass="15970">MSKDHLLLIINRWKNETYSLSHQLKSLKSDYEKEYFHLQQKLNQYQYENILLKNSIQSLPKNLNQSTISHQISILCQVFIHNLNTLLLSEKTIEEKQELIPNIPPIIENIETNIKQIGYLINNINENCSNHLKSR</sequence>
<dbReference type="EMBL" id="CAJNOM010000137">
    <property type="protein sequence ID" value="CAF1121198.1"/>
    <property type="molecule type" value="Genomic_DNA"/>
</dbReference>
<protein>
    <submittedName>
        <fullName evidence="1">Uncharacterized protein</fullName>
    </submittedName>
</protein>
<name>A0A814K527_9BILA</name>
<dbReference type="OrthoDB" id="10179077at2759"/>
<evidence type="ECO:0000313" key="2">
    <source>
        <dbReference type="EMBL" id="CAF1121198.1"/>
    </source>
</evidence>
<evidence type="ECO:0000313" key="1">
    <source>
        <dbReference type="EMBL" id="CAF1046355.1"/>
    </source>
</evidence>
<dbReference type="Proteomes" id="UP000663877">
    <property type="component" value="Unassembled WGS sequence"/>
</dbReference>
<dbReference type="AlphaFoldDB" id="A0A814K527"/>
<accession>A0A814K527</accession>
<reference evidence="1" key="1">
    <citation type="submission" date="2021-02" db="EMBL/GenBank/DDBJ databases">
        <authorList>
            <person name="Nowell W R."/>
        </authorList>
    </citation>
    <scope>NUCLEOTIDE SEQUENCE</scope>
</reference>
<evidence type="ECO:0000313" key="4">
    <source>
        <dbReference type="Proteomes" id="UP000663877"/>
    </source>
</evidence>
<evidence type="ECO:0000313" key="3">
    <source>
        <dbReference type="Proteomes" id="UP000663832"/>
    </source>
</evidence>
<proteinExistence type="predicted"/>
<comment type="caution">
    <text evidence="1">The sequence shown here is derived from an EMBL/GenBank/DDBJ whole genome shotgun (WGS) entry which is preliminary data.</text>
</comment>
<dbReference type="Proteomes" id="UP000663832">
    <property type="component" value="Unassembled WGS sequence"/>
</dbReference>
<organism evidence="1 4">
    <name type="scientific">Adineta steineri</name>
    <dbReference type="NCBI Taxonomy" id="433720"/>
    <lineage>
        <taxon>Eukaryota</taxon>
        <taxon>Metazoa</taxon>
        <taxon>Spiralia</taxon>
        <taxon>Gnathifera</taxon>
        <taxon>Rotifera</taxon>
        <taxon>Eurotatoria</taxon>
        <taxon>Bdelloidea</taxon>
        <taxon>Adinetida</taxon>
        <taxon>Adinetidae</taxon>
        <taxon>Adineta</taxon>
    </lineage>
</organism>
<keyword evidence="3" id="KW-1185">Reference proteome</keyword>